<organism evidence="2 3">
    <name type="scientific">Rhodotorula diobovata</name>
    <dbReference type="NCBI Taxonomy" id="5288"/>
    <lineage>
        <taxon>Eukaryota</taxon>
        <taxon>Fungi</taxon>
        <taxon>Dikarya</taxon>
        <taxon>Basidiomycota</taxon>
        <taxon>Pucciniomycotina</taxon>
        <taxon>Microbotryomycetes</taxon>
        <taxon>Sporidiobolales</taxon>
        <taxon>Sporidiobolaceae</taxon>
        <taxon>Rhodotorula</taxon>
    </lineage>
</organism>
<feature type="compositionally biased region" description="Pro residues" evidence="1">
    <location>
        <begin position="204"/>
        <end position="217"/>
    </location>
</feature>
<feature type="compositionally biased region" description="Basic and acidic residues" evidence="1">
    <location>
        <begin position="1"/>
        <end position="10"/>
    </location>
</feature>
<feature type="region of interest" description="Disordered" evidence="1">
    <location>
        <begin position="1"/>
        <end position="34"/>
    </location>
</feature>
<feature type="compositionally biased region" description="Basic and acidic residues" evidence="1">
    <location>
        <begin position="96"/>
        <end position="107"/>
    </location>
</feature>
<keyword evidence="3" id="KW-1185">Reference proteome</keyword>
<sequence length="217" mass="23088">MRDRSLDSLRRSCARPARQRARGQKVASHTTGVRKTRLAACPQAGCARLAGGQKAAEPACRPRLAHEWRPLPLLQLLEGTGAARARSSRYALEGESGSRARAERESSALRGWSGPGRFAGVRGGAVDRRNVESPSAWPRSSCPALGPPPSVQLQDTRSSPALPAAPSPPSPAPFSSSSRLSLRLSASVACTRHLEQLRASAPRAPDPPSFPPRPRCT</sequence>
<reference evidence="2 3" key="1">
    <citation type="submission" date="2019-03" db="EMBL/GenBank/DDBJ databases">
        <title>Rhodosporidium diobovatum UCD-FST 08-225 genome sequencing, assembly, and annotation.</title>
        <authorList>
            <person name="Fakankun I.U."/>
            <person name="Fristensky B."/>
            <person name="Levin D.B."/>
        </authorList>
    </citation>
    <scope>NUCLEOTIDE SEQUENCE [LARGE SCALE GENOMIC DNA]</scope>
    <source>
        <strain evidence="2 3">UCD-FST 08-225</strain>
    </source>
</reference>
<gene>
    <name evidence="2" type="ORF">DMC30DRAFT_229393</name>
</gene>
<name>A0A5C5FXJ6_9BASI</name>
<comment type="caution">
    <text evidence="2">The sequence shown here is derived from an EMBL/GenBank/DDBJ whole genome shotgun (WGS) entry which is preliminary data.</text>
</comment>
<feature type="region of interest" description="Disordered" evidence="1">
    <location>
        <begin position="196"/>
        <end position="217"/>
    </location>
</feature>
<proteinExistence type="predicted"/>
<evidence type="ECO:0000256" key="1">
    <source>
        <dbReference type="SAM" id="MobiDB-lite"/>
    </source>
</evidence>
<evidence type="ECO:0000313" key="3">
    <source>
        <dbReference type="Proteomes" id="UP000311382"/>
    </source>
</evidence>
<dbReference type="AlphaFoldDB" id="A0A5C5FXJ6"/>
<dbReference type="Proteomes" id="UP000311382">
    <property type="component" value="Unassembled WGS sequence"/>
</dbReference>
<evidence type="ECO:0000313" key="2">
    <source>
        <dbReference type="EMBL" id="TNY20882.1"/>
    </source>
</evidence>
<feature type="compositionally biased region" description="Pro residues" evidence="1">
    <location>
        <begin position="163"/>
        <end position="172"/>
    </location>
</feature>
<protein>
    <submittedName>
        <fullName evidence="2">Uncharacterized protein</fullName>
    </submittedName>
</protein>
<feature type="region of interest" description="Disordered" evidence="1">
    <location>
        <begin position="84"/>
        <end position="178"/>
    </location>
</feature>
<accession>A0A5C5FXJ6</accession>
<dbReference type="EMBL" id="SOZI01000055">
    <property type="protein sequence ID" value="TNY20882.1"/>
    <property type="molecule type" value="Genomic_DNA"/>
</dbReference>